<feature type="compositionally biased region" description="Polar residues" evidence="1">
    <location>
        <begin position="20"/>
        <end position="38"/>
    </location>
</feature>
<protein>
    <submittedName>
        <fullName evidence="2">Uncharacterized protein</fullName>
    </submittedName>
</protein>
<evidence type="ECO:0000313" key="3">
    <source>
        <dbReference type="Proteomes" id="UP000799424"/>
    </source>
</evidence>
<reference evidence="2" key="1">
    <citation type="journal article" date="2020" name="Stud. Mycol.">
        <title>101 Dothideomycetes genomes: a test case for predicting lifestyles and emergence of pathogens.</title>
        <authorList>
            <person name="Haridas S."/>
            <person name="Albert R."/>
            <person name="Binder M."/>
            <person name="Bloem J."/>
            <person name="Labutti K."/>
            <person name="Salamov A."/>
            <person name="Andreopoulos B."/>
            <person name="Baker S."/>
            <person name="Barry K."/>
            <person name="Bills G."/>
            <person name="Bluhm B."/>
            <person name="Cannon C."/>
            <person name="Castanera R."/>
            <person name="Culley D."/>
            <person name="Daum C."/>
            <person name="Ezra D."/>
            <person name="Gonzalez J."/>
            <person name="Henrissat B."/>
            <person name="Kuo A."/>
            <person name="Liang C."/>
            <person name="Lipzen A."/>
            <person name="Lutzoni F."/>
            <person name="Magnuson J."/>
            <person name="Mondo S."/>
            <person name="Nolan M."/>
            <person name="Ohm R."/>
            <person name="Pangilinan J."/>
            <person name="Park H.-J."/>
            <person name="Ramirez L."/>
            <person name="Alfaro M."/>
            <person name="Sun H."/>
            <person name="Tritt A."/>
            <person name="Yoshinaga Y."/>
            <person name="Zwiers L.-H."/>
            <person name="Turgeon B."/>
            <person name="Goodwin S."/>
            <person name="Spatafora J."/>
            <person name="Crous P."/>
            <person name="Grigoriev I."/>
        </authorList>
    </citation>
    <scope>NUCLEOTIDE SEQUENCE</scope>
    <source>
        <strain evidence="2">CBS 113818</strain>
    </source>
</reference>
<dbReference type="Proteomes" id="UP000799424">
    <property type="component" value="Unassembled WGS sequence"/>
</dbReference>
<evidence type="ECO:0000256" key="1">
    <source>
        <dbReference type="SAM" id="MobiDB-lite"/>
    </source>
</evidence>
<dbReference type="EMBL" id="MU006220">
    <property type="protein sequence ID" value="KAF2830259.1"/>
    <property type="molecule type" value="Genomic_DNA"/>
</dbReference>
<accession>A0A6A7AC30</accession>
<feature type="region of interest" description="Disordered" evidence="1">
    <location>
        <begin position="1"/>
        <end position="39"/>
    </location>
</feature>
<evidence type="ECO:0000313" key="2">
    <source>
        <dbReference type="EMBL" id="KAF2830259.1"/>
    </source>
</evidence>
<keyword evidence="3" id="KW-1185">Reference proteome</keyword>
<dbReference type="OrthoDB" id="3799362at2759"/>
<gene>
    <name evidence="2" type="ORF">CC86DRAFT_368082</name>
</gene>
<sequence length="232" mass="25677">MQSRKRSCAGQLDDDRTQKRTCSNPLYQSSADFTQGQPRNVAPLPQTTNIPPETLLLDVQTGCMHKGFCVLSTPACCACSDKRPEYLGHALRINGQPGKRIANHRATIGNRSVHYCPGCKDARAHEDEWMYQNISPGHSRTEPFDSVLTAVVLWVTCADKVFYFSRSGDYTMGQLRQEVARLMSCNPSSLVAADTDVPVESQNSATFLSYASRIHFHIVGAETSDDVEMTNV</sequence>
<proteinExistence type="predicted"/>
<name>A0A6A7AC30_9PLEO</name>
<organism evidence="2 3">
    <name type="scientific">Ophiobolus disseminans</name>
    <dbReference type="NCBI Taxonomy" id="1469910"/>
    <lineage>
        <taxon>Eukaryota</taxon>
        <taxon>Fungi</taxon>
        <taxon>Dikarya</taxon>
        <taxon>Ascomycota</taxon>
        <taxon>Pezizomycotina</taxon>
        <taxon>Dothideomycetes</taxon>
        <taxon>Pleosporomycetidae</taxon>
        <taxon>Pleosporales</taxon>
        <taxon>Pleosporineae</taxon>
        <taxon>Phaeosphaeriaceae</taxon>
        <taxon>Ophiobolus</taxon>
    </lineage>
</organism>
<dbReference type="AlphaFoldDB" id="A0A6A7AC30"/>